<evidence type="ECO:0000313" key="3">
    <source>
        <dbReference type="Proteomes" id="UP000070366"/>
    </source>
</evidence>
<protein>
    <submittedName>
        <fullName evidence="2">Uncharacterized protein</fullName>
    </submittedName>
</protein>
<proteinExistence type="predicted"/>
<sequence>MDFVLLLYLISCGKGSIKCHSFAVINVFSFQDKCHGAVTFVLTFFVRPALTCICIFLLL</sequence>
<evidence type="ECO:0000256" key="1">
    <source>
        <dbReference type="SAM" id="Phobius"/>
    </source>
</evidence>
<name>A0A136Q7E0_9FIRM</name>
<keyword evidence="1" id="KW-1133">Transmembrane helix</keyword>
<gene>
    <name evidence="2" type="ORF">HMPREF3293_00671</name>
</gene>
<keyword evidence="1" id="KW-0472">Membrane</keyword>
<keyword evidence="3" id="KW-1185">Reference proteome</keyword>
<comment type="caution">
    <text evidence="2">The sequence shown here is derived from an EMBL/GenBank/DDBJ whole genome shotgun (WGS) entry which is preliminary data.</text>
</comment>
<dbReference type="Proteomes" id="UP000070366">
    <property type="component" value="Unassembled WGS sequence"/>
</dbReference>
<keyword evidence="1" id="KW-0812">Transmembrane</keyword>
<accession>A0A136Q7E0</accession>
<organism evidence="2 3">
    <name type="scientific">Christensenella minuta</name>
    <dbReference type="NCBI Taxonomy" id="626937"/>
    <lineage>
        <taxon>Bacteria</taxon>
        <taxon>Bacillati</taxon>
        <taxon>Bacillota</taxon>
        <taxon>Clostridia</taxon>
        <taxon>Christensenellales</taxon>
        <taxon>Christensenellaceae</taxon>
        <taxon>Christensenella</taxon>
    </lineage>
</organism>
<dbReference type="AlphaFoldDB" id="A0A136Q7E0"/>
<dbReference type="STRING" id="626937.HMPREF3293_00671"/>
<dbReference type="EMBL" id="LSZW01000041">
    <property type="protein sequence ID" value="KXK66486.1"/>
    <property type="molecule type" value="Genomic_DNA"/>
</dbReference>
<evidence type="ECO:0000313" key="2">
    <source>
        <dbReference type="EMBL" id="KXK66486.1"/>
    </source>
</evidence>
<feature type="transmembrane region" description="Helical" evidence="1">
    <location>
        <begin position="37"/>
        <end position="58"/>
    </location>
</feature>
<reference evidence="2 3" key="1">
    <citation type="submission" date="2016-02" db="EMBL/GenBank/DDBJ databases">
        <authorList>
            <person name="Wen L."/>
            <person name="He K."/>
            <person name="Yang H."/>
        </authorList>
    </citation>
    <scope>NUCLEOTIDE SEQUENCE [LARGE SCALE GENOMIC DNA]</scope>
    <source>
        <strain evidence="2 3">DSM 22607</strain>
    </source>
</reference>